<reference evidence="1 2" key="1">
    <citation type="submission" date="2016-03" db="EMBL/GenBank/DDBJ databases">
        <title>Genome sequence of Nesiotobacter sp. nov., a moderately halophilic alphaproteobacterium isolated from the Yellow Sea, China.</title>
        <authorList>
            <person name="Zhang G."/>
            <person name="Zhang R."/>
        </authorList>
    </citation>
    <scope>NUCLEOTIDE SEQUENCE [LARGE SCALE GENOMIC DNA]</scope>
    <source>
        <strain evidence="1 2">WB1-6</strain>
    </source>
</reference>
<sequence length="710" mass="75932">MYALGVSEFITRFIGHWEVSEDWGYWFTSYAPGDADPQKPELVWVGRDLFRGNAKDIELGAGARGVDLKGFPVADLPSSGIGGSRFFTPAQLGDLPVRLEALEPQGAAGFSTGFIQINGEIVTPAVYSYGEDGGVSVVITQTNFTWDNDILIQGEFSIGVVYNLQISQASTEFVESAYALVSDANEASMMSSNALAEQLAETLTSVSMSMVASYGILSDEAYEEILAQRRLEMEEAAENGGVIGPEAGTTVSSIWVNGQESEATSAPDLESYITVAPLDDMDSRFDDPALGVLEVGSNTAINNATVVDGPETFGSLMVHGNYYDMSAIVQLNILHDGDTLPTGVLAPPEMTTQQFVDSLVQQQTVFTSMMQGASTAQQTASSNTMDNYARFDTVVEAPPPTEMPLLQAGAGASGSLWTIDYSWGDFFDVSRLTQINHIIDNDVVGQIELSENKSLLIGDNYSENTSLFIEISGNYDLIIVGGDYFEMSYICQKNIIFDADYIQGLSQAFESDQMTSSFSGNTLINSASIGDAGTPIAFDYMSESAAQLSALIEAGETNLDALLTSMFSGYAGQPFNVLYVSGNYYDTTAIFQTNVIEDADAVAVGAQAEATTSLSVSTGSNVAINNASIVDYDSAGDLKMLAGDHYEDSFLMQANLLPEDLENAQDMDALASEVVVFAVEGSTEETITGDSAEIVKPDMTNDDMFSSVLA</sequence>
<organism evidence="1 2">
    <name type="scientific">Pseudovibrio exalbescens</name>
    <dbReference type="NCBI Taxonomy" id="197461"/>
    <lineage>
        <taxon>Bacteria</taxon>
        <taxon>Pseudomonadati</taxon>
        <taxon>Pseudomonadota</taxon>
        <taxon>Alphaproteobacteria</taxon>
        <taxon>Hyphomicrobiales</taxon>
        <taxon>Stappiaceae</taxon>
        <taxon>Pseudovibrio</taxon>
    </lineage>
</organism>
<proteinExistence type="predicted"/>
<dbReference type="AlphaFoldDB" id="A0A1U7JCX8"/>
<dbReference type="RefSeq" id="WP_028482644.1">
    <property type="nucleotide sequence ID" value="NZ_LVVZ01000041.1"/>
</dbReference>
<evidence type="ECO:0000313" key="1">
    <source>
        <dbReference type="EMBL" id="OKL42610.1"/>
    </source>
</evidence>
<evidence type="ECO:0000313" key="2">
    <source>
        <dbReference type="Proteomes" id="UP000185783"/>
    </source>
</evidence>
<protein>
    <submittedName>
        <fullName evidence="1">Uncharacterized protein</fullName>
    </submittedName>
</protein>
<comment type="caution">
    <text evidence="1">The sequence shown here is derived from an EMBL/GenBank/DDBJ whole genome shotgun (WGS) entry which is preliminary data.</text>
</comment>
<accession>A0A1U7JCX8</accession>
<name>A0A1U7JCX8_9HYPH</name>
<keyword evidence="2" id="KW-1185">Reference proteome</keyword>
<gene>
    <name evidence="1" type="ORF">A3843_18330</name>
</gene>
<dbReference type="EMBL" id="LVVZ01000041">
    <property type="protein sequence ID" value="OKL42610.1"/>
    <property type="molecule type" value="Genomic_DNA"/>
</dbReference>
<dbReference type="Proteomes" id="UP000185783">
    <property type="component" value="Unassembled WGS sequence"/>
</dbReference>
<dbReference type="STRING" id="197461.A3843_18330"/>